<dbReference type="RefSeq" id="WP_183305241.1">
    <property type="nucleotide sequence ID" value="NZ_JACIEP010000001.1"/>
</dbReference>
<dbReference type="GO" id="GO:0016746">
    <property type="term" value="F:acyltransferase activity"/>
    <property type="evidence" value="ECO:0007669"/>
    <property type="project" value="UniProtKB-KW"/>
</dbReference>
<keyword evidence="2" id="KW-0808">Transferase</keyword>
<feature type="transmembrane region" description="Helical" evidence="1">
    <location>
        <begin position="207"/>
        <end position="226"/>
    </location>
</feature>
<feature type="transmembrane region" description="Helical" evidence="1">
    <location>
        <begin position="148"/>
        <end position="168"/>
    </location>
</feature>
<feature type="transmembrane region" description="Helical" evidence="1">
    <location>
        <begin position="180"/>
        <end position="200"/>
    </location>
</feature>
<feature type="transmembrane region" description="Helical" evidence="1">
    <location>
        <begin position="12"/>
        <end position="33"/>
    </location>
</feature>
<keyword evidence="1" id="KW-0472">Membrane</keyword>
<feature type="transmembrane region" description="Helical" evidence="1">
    <location>
        <begin position="246"/>
        <end position="268"/>
    </location>
</feature>
<reference evidence="2 3" key="1">
    <citation type="submission" date="2020-08" db="EMBL/GenBank/DDBJ databases">
        <title>Genomic Encyclopedia of Type Strains, Phase IV (KMG-IV): sequencing the most valuable type-strain genomes for metagenomic binning, comparative biology and taxonomic classification.</title>
        <authorList>
            <person name="Goeker M."/>
        </authorList>
    </citation>
    <scope>NUCLEOTIDE SEQUENCE [LARGE SCALE GENOMIC DNA]</scope>
    <source>
        <strain evidence="2 3">DSM 104969</strain>
    </source>
</reference>
<dbReference type="PANTHER" id="PTHR31061:SF24">
    <property type="entry name" value="LD22376P"/>
    <property type="match status" value="1"/>
</dbReference>
<accession>A0A840CMR1</accession>
<name>A0A840CMR1_9BACT</name>
<dbReference type="PANTHER" id="PTHR31061">
    <property type="entry name" value="LD22376P"/>
    <property type="match status" value="1"/>
</dbReference>
<keyword evidence="1" id="KW-1133">Transmembrane helix</keyword>
<feature type="transmembrane region" description="Helical" evidence="1">
    <location>
        <begin position="81"/>
        <end position="106"/>
    </location>
</feature>
<feature type="transmembrane region" description="Helical" evidence="1">
    <location>
        <begin position="280"/>
        <end position="300"/>
    </location>
</feature>
<protein>
    <submittedName>
        <fullName evidence="2">Putative acyltransferase</fullName>
    </submittedName>
</protein>
<gene>
    <name evidence="2" type="ORF">GGR21_000170</name>
</gene>
<feature type="transmembrane region" description="Helical" evidence="1">
    <location>
        <begin position="53"/>
        <end position="74"/>
    </location>
</feature>
<keyword evidence="2" id="KW-0012">Acyltransferase</keyword>
<keyword evidence="3" id="KW-1185">Reference proteome</keyword>
<evidence type="ECO:0000313" key="2">
    <source>
        <dbReference type="EMBL" id="MBB4034285.1"/>
    </source>
</evidence>
<feature type="transmembrane region" description="Helical" evidence="1">
    <location>
        <begin position="376"/>
        <end position="398"/>
    </location>
</feature>
<comment type="caution">
    <text evidence="2">The sequence shown here is derived from an EMBL/GenBank/DDBJ whole genome shotgun (WGS) entry which is preliminary data.</text>
</comment>
<feature type="transmembrane region" description="Helical" evidence="1">
    <location>
        <begin position="352"/>
        <end position="370"/>
    </location>
</feature>
<dbReference type="EMBL" id="JACIEP010000001">
    <property type="protein sequence ID" value="MBB4034285.1"/>
    <property type="molecule type" value="Genomic_DNA"/>
</dbReference>
<feature type="transmembrane region" description="Helical" evidence="1">
    <location>
        <begin position="118"/>
        <end position="136"/>
    </location>
</feature>
<proteinExistence type="predicted"/>
<organism evidence="2 3">
    <name type="scientific">Dysgonomonas hofstadii</name>
    <dbReference type="NCBI Taxonomy" id="637886"/>
    <lineage>
        <taxon>Bacteria</taxon>
        <taxon>Pseudomonadati</taxon>
        <taxon>Bacteroidota</taxon>
        <taxon>Bacteroidia</taxon>
        <taxon>Bacteroidales</taxon>
        <taxon>Dysgonomonadaceae</taxon>
        <taxon>Dysgonomonas</taxon>
    </lineage>
</organism>
<keyword evidence="1" id="KW-0812">Transmembrane</keyword>
<evidence type="ECO:0000313" key="3">
    <source>
        <dbReference type="Proteomes" id="UP000555103"/>
    </source>
</evidence>
<dbReference type="AlphaFoldDB" id="A0A840CMR1"/>
<evidence type="ECO:0000256" key="1">
    <source>
        <dbReference type="SAM" id="Phobius"/>
    </source>
</evidence>
<feature type="transmembrane region" description="Helical" evidence="1">
    <location>
        <begin position="312"/>
        <end position="331"/>
    </location>
</feature>
<dbReference type="Proteomes" id="UP000555103">
    <property type="component" value="Unassembled WGS sequence"/>
</dbReference>
<sequence length="407" mass="45527">MNEVNTGFTQRNVAIDILRALTMLLMIFVNDLWSIKGEPDWLGHAEYDQDMLGLADVVFPCFLFVVGMSIPYAIERRFSKGLSGVSTVAHVLTRSLALLLMGVFIVNSESGVSEVTGLNIATYRILMVAAFFLIWNVYPKTEKKQLSYLFTVLKIAGILILLYLAVVFRDGEGGVFKSRWWGILGLIGWTYLVCAFTYLFTRDRLKYLIPVWLILIIWCILKSKMIDGTAILSLRQGNFLDQMVSILHLGNGALPALTMGGIILSVIGVKYINTGNKKKLIMAGAAIVILFAAGFISHKFWIISKVQETPPWVFYCIAISITTYVLLYWLVEKGKASWFNIIKPAGTATLTCYLIPYILYSIFYLTSFHLPDTVTTYPVGIVKCIVFSFLTIGVTALLNKVGVKLKI</sequence>